<feature type="non-terminal residue" evidence="2">
    <location>
        <position position="118"/>
    </location>
</feature>
<evidence type="ECO:0000256" key="1">
    <source>
        <dbReference type="SAM" id="SignalP"/>
    </source>
</evidence>
<keyword evidence="1" id="KW-0732">Signal</keyword>
<accession>A0A0C9S3Z7</accession>
<organism evidence="2">
    <name type="scientific">Amblyomma americanum</name>
    <name type="common">Lone star tick</name>
    <dbReference type="NCBI Taxonomy" id="6943"/>
    <lineage>
        <taxon>Eukaryota</taxon>
        <taxon>Metazoa</taxon>
        <taxon>Ecdysozoa</taxon>
        <taxon>Arthropoda</taxon>
        <taxon>Chelicerata</taxon>
        <taxon>Arachnida</taxon>
        <taxon>Acari</taxon>
        <taxon>Parasitiformes</taxon>
        <taxon>Ixodida</taxon>
        <taxon>Ixodoidea</taxon>
        <taxon>Ixodidae</taxon>
        <taxon>Amblyomminae</taxon>
        <taxon>Amblyomma</taxon>
    </lineage>
</organism>
<feature type="chain" id="PRO_5002219577" evidence="1">
    <location>
        <begin position="22"/>
        <end position="118"/>
    </location>
</feature>
<feature type="signal peptide" evidence="1">
    <location>
        <begin position="1"/>
        <end position="21"/>
    </location>
</feature>
<reference evidence="2" key="1">
    <citation type="journal article" date="2015" name="PLoS ONE">
        <title>An Insight into the Sialome of the Lone Star Tick, Amblyomma americanum, with a Glimpse on Its Time Dependent Gene Expression.</title>
        <authorList>
            <person name="Karim S."/>
            <person name="Ribeiro J.M."/>
        </authorList>
    </citation>
    <scope>NUCLEOTIDE SEQUENCE</scope>
    <source>
        <tissue evidence="2">Salivary gland</tissue>
    </source>
</reference>
<sequence length="118" mass="13448">MSPLWSCLLLLSTCLALHVNAFTNDELFDGMPDADAKKFVNRTERIWTVLTSNLGDSTPICQMDHYQCNGGSDCQLQRRSSINNKMVEDNFRVTFYATSPHRESNGPLDMLLFFKIHT</sequence>
<name>A0A0C9S3Z7_AMBAM</name>
<dbReference type="AlphaFoldDB" id="A0A0C9S3Z7"/>
<protein>
    <submittedName>
        <fullName evidence="2">Putative secreted protein</fullName>
    </submittedName>
</protein>
<proteinExistence type="evidence at transcript level"/>
<dbReference type="EMBL" id="GBZX01000826">
    <property type="protein sequence ID" value="JAG91914.1"/>
    <property type="molecule type" value="mRNA"/>
</dbReference>
<evidence type="ECO:0000313" key="2">
    <source>
        <dbReference type="EMBL" id="JAG91914.1"/>
    </source>
</evidence>